<feature type="transmembrane region" description="Helical" evidence="8">
    <location>
        <begin position="42"/>
        <end position="62"/>
    </location>
</feature>
<protein>
    <submittedName>
        <fullName evidence="9">Iron chelate uptake ABC transporter family permease subunit</fullName>
    </submittedName>
</protein>
<dbReference type="GO" id="GO:0022857">
    <property type="term" value="F:transmembrane transporter activity"/>
    <property type="evidence" value="ECO:0007669"/>
    <property type="project" value="InterPro"/>
</dbReference>
<feature type="transmembrane region" description="Helical" evidence="8">
    <location>
        <begin position="130"/>
        <end position="151"/>
    </location>
</feature>
<dbReference type="Proteomes" id="UP001224412">
    <property type="component" value="Unassembled WGS sequence"/>
</dbReference>
<dbReference type="CDD" id="cd06550">
    <property type="entry name" value="TM_ABC_iron-siderophores_like"/>
    <property type="match status" value="1"/>
</dbReference>
<comment type="similarity">
    <text evidence="2">Belongs to the binding-protein-dependent transport system permease family. FecCD subfamily.</text>
</comment>
<feature type="transmembrane region" description="Helical" evidence="8">
    <location>
        <begin position="218"/>
        <end position="240"/>
    </location>
</feature>
<evidence type="ECO:0000256" key="6">
    <source>
        <dbReference type="ARBA" id="ARBA00022989"/>
    </source>
</evidence>
<comment type="subcellular location">
    <subcellularLocation>
        <location evidence="1">Cell membrane</location>
        <topology evidence="1">Multi-pass membrane protein</topology>
    </subcellularLocation>
</comment>
<evidence type="ECO:0000313" key="9">
    <source>
        <dbReference type="EMBL" id="MDK4307077.1"/>
    </source>
</evidence>
<dbReference type="RefSeq" id="WP_021353150.1">
    <property type="nucleotide sequence ID" value="NZ_CP051667.1"/>
</dbReference>
<feature type="transmembrane region" description="Helical" evidence="8">
    <location>
        <begin position="98"/>
        <end position="118"/>
    </location>
</feature>
<evidence type="ECO:0000256" key="8">
    <source>
        <dbReference type="SAM" id="Phobius"/>
    </source>
</evidence>
<feature type="transmembrane region" description="Helical" evidence="8">
    <location>
        <begin position="7"/>
        <end position="30"/>
    </location>
</feature>
<feature type="transmembrane region" description="Helical" evidence="8">
    <location>
        <begin position="285"/>
        <end position="306"/>
    </location>
</feature>
<keyword evidence="5 8" id="KW-0812">Transmembrane</keyword>
<evidence type="ECO:0000256" key="5">
    <source>
        <dbReference type="ARBA" id="ARBA00022692"/>
    </source>
</evidence>
<accession>A0AAP4F889</accession>
<comment type="caution">
    <text evidence="9">The sequence shown here is derived from an EMBL/GenBank/DDBJ whole genome shotgun (WGS) entry which is preliminary data.</text>
</comment>
<evidence type="ECO:0000256" key="2">
    <source>
        <dbReference type="ARBA" id="ARBA00007935"/>
    </source>
</evidence>
<reference evidence="9" key="1">
    <citation type="submission" date="2023-05" db="EMBL/GenBank/DDBJ databases">
        <title>Metabolic capabilities are highly conserved among human nasal-associated Corynebacterium species in pangenomic analyses.</title>
        <authorList>
            <person name="Tran T.H."/>
            <person name="Roberts A.Q."/>
            <person name="Escapa I.F."/>
            <person name="Gao W."/>
            <person name="Conlan S."/>
            <person name="Kong H."/>
            <person name="Segre J.A."/>
            <person name="Kelly M.S."/>
            <person name="Lemon K.P."/>
        </authorList>
    </citation>
    <scope>NUCLEOTIDE SEQUENCE</scope>
    <source>
        <strain evidence="9">KPL2773</strain>
    </source>
</reference>
<sequence>MKLLHRWWAMPLAIGILIALSGASIMIGAADFDWELLRQSRLPRTAAVLLAGSALAMAGLLMQLLTQNRFVEPSTVGTTESAALGLLLITIFAPASPIFVKMAVACVAAIAGTALFIFTIGRLRHRKGFIVPLVGIMIGTVIGAISTFIALDVDLIQSLNAWQLGSFAGTIVGRWELLMLVAVMLVISYFVADRFTLLGLGKSYAINAGINFKRTETLGLVIVAITAAIVVTVIGSLPFLGLVVPNIVSLYFGDNARRSLPWVMILGAGFTLVCDLAGRLLRYPFEIPVGTVVGVVGGAIFLVILLRRHQHAR</sequence>
<keyword evidence="6 8" id="KW-1133">Transmembrane helix</keyword>
<dbReference type="Gene3D" id="1.10.3470.10">
    <property type="entry name" value="ABC transporter involved in vitamin B12 uptake, BtuC"/>
    <property type="match status" value="1"/>
</dbReference>
<dbReference type="PANTHER" id="PTHR30472:SF27">
    <property type="entry name" value="PETROBACTIN IMPORT SYSTEM PERMEASE PROTEIN YCLN"/>
    <property type="match status" value="1"/>
</dbReference>
<gene>
    <name evidence="9" type="ORF">QPX42_05905</name>
</gene>
<dbReference type="InterPro" id="IPR000522">
    <property type="entry name" value="ABC_transptr_permease_BtuC"/>
</dbReference>
<evidence type="ECO:0000256" key="4">
    <source>
        <dbReference type="ARBA" id="ARBA00022475"/>
    </source>
</evidence>
<evidence type="ECO:0000256" key="3">
    <source>
        <dbReference type="ARBA" id="ARBA00022448"/>
    </source>
</evidence>
<dbReference type="AlphaFoldDB" id="A0AAP4F889"/>
<dbReference type="GO" id="GO:0005886">
    <property type="term" value="C:plasma membrane"/>
    <property type="evidence" value="ECO:0007669"/>
    <property type="project" value="UniProtKB-SubCell"/>
</dbReference>
<proteinExistence type="inferred from homology"/>
<feature type="transmembrane region" description="Helical" evidence="8">
    <location>
        <begin position="74"/>
        <end position="92"/>
    </location>
</feature>
<name>A0AAP4F889_9CORY</name>
<dbReference type="SUPFAM" id="SSF81345">
    <property type="entry name" value="ABC transporter involved in vitamin B12 uptake, BtuC"/>
    <property type="match status" value="1"/>
</dbReference>
<dbReference type="Pfam" id="PF01032">
    <property type="entry name" value="FecCD"/>
    <property type="match status" value="1"/>
</dbReference>
<dbReference type="GO" id="GO:0033214">
    <property type="term" value="P:siderophore-iron import into cell"/>
    <property type="evidence" value="ECO:0007669"/>
    <property type="project" value="TreeGrafter"/>
</dbReference>
<dbReference type="EMBL" id="JASNVH010000008">
    <property type="protein sequence ID" value="MDK4307077.1"/>
    <property type="molecule type" value="Genomic_DNA"/>
</dbReference>
<keyword evidence="4" id="KW-1003">Cell membrane</keyword>
<evidence type="ECO:0000313" key="10">
    <source>
        <dbReference type="Proteomes" id="UP001224412"/>
    </source>
</evidence>
<feature type="transmembrane region" description="Helical" evidence="8">
    <location>
        <begin position="171"/>
        <end position="192"/>
    </location>
</feature>
<dbReference type="PANTHER" id="PTHR30472">
    <property type="entry name" value="FERRIC ENTEROBACTIN TRANSPORT SYSTEM PERMEASE PROTEIN"/>
    <property type="match status" value="1"/>
</dbReference>
<evidence type="ECO:0000256" key="7">
    <source>
        <dbReference type="ARBA" id="ARBA00023136"/>
    </source>
</evidence>
<evidence type="ECO:0000256" key="1">
    <source>
        <dbReference type="ARBA" id="ARBA00004651"/>
    </source>
</evidence>
<keyword evidence="3" id="KW-0813">Transport</keyword>
<keyword evidence="7 8" id="KW-0472">Membrane</keyword>
<dbReference type="InterPro" id="IPR037294">
    <property type="entry name" value="ABC_BtuC-like"/>
</dbReference>
<organism evidence="9 10">
    <name type="scientific">Corynebacterium pseudodiphtheriticum</name>
    <dbReference type="NCBI Taxonomy" id="37637"/>
    <lineage>
        <taxon>Bacteria</taxon>
        <taxon>Bacillati</taxon>
        <taxon>Actinomycetota</taxon>
        <taxon>Actinomycetes</taxon>
        <taxon>Mycobacteriales</taxon>
        <taxon>Corynebacteriaceae</taxon>
        <taxon>Corynebacterium</taxon>
    </lineage>
</organism>